<dbReference type="GO" id="GO:0007602">
    <property type="term" value="P:phototransduction"/>
    <property type="evidence" value="ECO:0007669"/>
    <property type="project" value="UniProtKB-KW"/>
</dbReference>
<feature type="region of interest" description="Disordered" evidence="11">
    <location>
        <begin position="277"/>
        <end position="326"/>
    </location>
</feature>
<comment type="subcellular location">
    <subcellularLocation>
        <location evidence="1">Membrane</location>
        <topology evidence="1">Multi-pass membrane protein</topology>
    </subcellularLocation>
</comment>
<feature type="transmembrane region" description="Helical" evidence="12">
    <location>
        <begin position="52"/>
        <end position="71"/>
    </location>
</feature>
<organism evidence="13">
    <name type="scientific">Phaffia rhodozyma</name>
    <name type="common">Yeast</name>
    <name type="synonym">Xanthophyllomyces dendrorhous</name>
    <dbReference type="NCBI Taxonomy" id="264483"/>
    <lineage>
        <taxon>Eukaryota</taxon>
        <taxon>Fungi</taxon>
        <taxon>Dikarya</taxon>
        <taxon>Basidiomycota</taxon>
        <taxon>Agaricomycotina</taxon>
        <taxon>Tremellomycetes</taxon>
        <taxon>Cystofilobasidiales</taxon>
        <taxon>Mrakiaceae</taxon>
        <taxon>Phaffia</taxon>
    </lineage>
</organism>
<feature type="transmembrane region" description="Helical" evidence="12">
    <location>
        <begin position="134"/>
        <end position="154"/>
    </location>
</feature>
<keyword evidence="8" id="KW-0157">Chromophore</keyword>
<keyword evidence="6" id="KW-0681">Retinal protein</keyword>
<keyword evidence="9 12" id="KW-0472">Membrane</keyword>
<keyword evidence="5 12" id="KW-0812">Transmembrane</keyword>
<evidence type="ECO:0000256" key="2">
    <source>
        <dbReference type="ARBA" id="ARBA00008130"/>
    </source>
</evidence>
<keyword evidence="3" id="KW-0600">Photoreceptor protein</keyword>
<keyword evidence="10" id="KW-0675">Receptor</keyword>
<keyword evidence="4" id="KW-0716">Sensory transduction</keyword>
<feature type="transmembrane region" description="Helical" evidence="12">
    <location>
        <begin position="160"/>
        <end position="179"/>
    </location>
</feature>
<dbReference type="AlphaFoldDB" id="A0A0F7SJJ9"/>
<dbReference type="PANTHER" id="PTHR28286:SF1">
    <property type="entry name" value="30 KDA HEAT SHOCK PROTEIN-RELATED"/>
    <property type="match status" value="1"/>
</dbReference>
<dbReference type="CDD" id="cd15239">
    <property type="entry name" value="7tm_YRO2_fungal-like"/>
    <property type="match status" value="1"/>
</dbReference>
<dbReference type="PROSITE" id="PS00950">
    <property type="entry name" value="BACTERIAL_OPSIN_1"/>
    <property type="match status" value="1"/>
</dbReference>
<evidence type="ECO:0000256" key="1">
    <source>
        <dbReference type="ARBA" id="ARBA00004141"/>
    </source>
</evidence>
<evidence type="ECO:0000256" key="3">
    <source>
        <dbReference type="ARBA" id="ARBA00022543"/>
    </source>
</evidence>
<evidence type="ECO:0000256" key="8">
    <source>
        <dbReference type="ARBA" id="ARBA00022991"/>
    </source>
</evidence>
<sequence length="326" mass="35770">MGNNAIIDNPNTSTLDLTTHGSDFLWAVCALMLLTDLIVIFWMMTLPKGTRVFHQISALILTTASIAYFTMASDLGSTPIVPTFIRGAARSSPRTADGQITRSIWYVRYIDWTVTTPLLLLEILLCTGLPLSDIVTTVFFDLVMIIGGLVGALITSRYKFGYFVGACFAMFYVFYILLWEGRVSAKRLSPGVGKSYTTSASILVFLWTLYPVAWILADGINYIATDSEMVFYGILDVLAKPVFCLFHLYQLRSEDLTVLHLQSGKVSDGVGGHYDQKRSYELNGGPTTSVSSVGAGTGLAAPVRPDNARRRTSERRAALEEQAGAQ</sequence>
<feature type="compositionally biased region" description="Polar residues" evidence="11">
    <location>
        <begin position="285"/>
        <end position="294"/>
    </location>
</feature>
<dbReference type="GO" id="GO:0005886">
    <property type="term" value="C:plasma membrane"/>
    <property type="evidence" value="ECO:0007669"/>
    <property type="project" value="TreeGrafter"/>
</dbReference>
<evidence type="ECO:0000256" key="10">
    <source>
        <dbReference type="ARBA" id="ARBA00023170"/>
    </source>
</evidence>
<keyword evidence="7 12" id="KW-1133">Transmembrane helix</keyword>
<feature type="transmembrane region" description="Helical" evidence="12">
    <location>
        <begin position="229"/>
        <end position="249"/>
    </location>
</feature>
<accession>A0A0F7SJJ9</accession>
<comment type="similarity">
    <text evidence="2">Belongs to the archaeal/bacterial/fungal opsin family.</text>
</comment>
<dbReference type="PRINTS" id="PR00251">
    <property type="entry name" value="BACTRLOPSIN"/>
</dbReference>
<dbReference type="FunFam" id="1.20.1070.10:FF:000160">
    <property type="entry name" value="Related to Opsin-1"/>
    <property type="match status" value="1"/>
</dbReference>
<dbReference type="GO" id="GO:0005216">
    <property type="term" value="F:monoatomic ion channel activity"/>
    <property type="evidence" value="ECO:0007669"/>
    <property type="project" value="InterPro"/>
</dbReference>
<evidence type="ECO:0000256" key="11">
    <source>
        <dbReference type="SAM" id="MobiDB-lite"/>
    </source>
</evidence>
<feature type="transmembrane region" description="Helical" evidence="12">
    <location>
        <begin position="24"/>
        <end position="45"/>
    </location>
</feature>
<feature type="compositionally biased region" description="Basic and acidic residues" evidence="11">
    <location>
        <begin position="306"/>
        <end position="319"/>
    </location>
</feature>
<dbReference type="SUPFAM" id="SSF81321">
    <property type="entry name" value="Family A G protein-coupled receptor-like"/>
    <property type="match status" value="1"/>
</dbReference>
<evidence type="ECO:0000256" key="6">
    <source>
        <dbReference type="ARBA" id="ARBA00022925"/>
    </source>
</evidence>
<evidence type="ECO:0000256" key="7">
    <source>
        <dbReference type="ARBA" id="ARBA00022989"/>
    </source>
</evidence>
<dbReference type="InterPro" id="IPR043476">
    <property type="entry name" value="Yro2-like_7TM"/>
</dbReference>
<feature type="transmembrane region" description="Helical" evidence="12">
    <location>
        <begin position="200"/>
        <end position="217"/>
    </location>
</feature>
<dbReference type="GO" id="GO:0009881">
    <property type="term" value="F:photoreceptor activity"/>
    <property type="evidence" value="ECO:0007669"/>
    <property type="project" value="UniProtKB-KW"/>
</dbReference>
<evidence type="ECO:0000313" key="13">
    <source>
        <dbReference type="EMBL" id="CDZ98620.1"/>
    </source>
</evidence>
<dbReference type="GO" id="GO:0005783">
    <property type="term" value="C:endoplasmic reticulum"/>
    <property type="evidence" value="ECO:0007669"/>
    <property type="project" value="TreeGrafter"/>
</dbReference>
<name>A0A0F7SJJ9_PHARH</name>
<dbReference type="SMART" id="SM01021">
    <property type="entry name" value="Bac_rhodopsin"/>
    <property type="match status" value="1"/>
</dbReference>
<evidence type="ECO:0000256" key="9">
    <source>
        <dbReference type="ARBA" id="ARBA00023136"/>
    </source>
</evidence>
<dbReference type="Pfam" id="PF01036">
    <property type="entry name" value="Bac_rhodopsin"/>
    <property type="match status" value="1"/>
</dbReference>
<evidence type="ECO:0000256" key="12">
    <source>
        <dbReference type="SAM" id="Phobius"/>
    </source>
</evidence>
<dbReference type="Gene3D" id="1.20.1070.10">
    <property type="entry name" value="Rhodopsin 7-helix transmembrane proteins"/>
    <property type="match status" value="1"/>
</dbReference>
<evidence type="ECO:0000256" key="4">
    <source>
        <dbReference type="ARBA" id="ARBA00022606"/>
    </source>
</evidence>
<protein>
    <submittedName>
        <fullName evidence="13">Rhodopsin, retinal binding site</fullName>
    </submittedName>
</protein>
<reference evidence="13" key="1">
    <citation type="submission" date="2014-08" db="EMBL/GenBank/DDBJ databases">
        <authorList>
            <person name="Sharma Rahul"/>
            <person name="Thines Marco"/>
        </authorList>
    </citation>
    <scope>NUCLEOTIDE SEQUENCE</scope>
</reference>
<dbReference type="EMBL" id="LN483345">
    <property type="protein sequence ID" value="CDZ98620.1"/>
    <property type="molecule type" value="Genomic_DNA"/>
</dbReference>
<dbReference type="InterPro" id="IPR001425">
    <property type="entry name" value="Arc/bac/fun_rhodopsins"/>
</dbReference>
<proteinExistence type="inferred from homology"/>
<dbReference type="InterPro" id="IPR018229">
    <property type="entry name" value="Rhodopsin_retinal_BS"/>
</dbReference>
<dbReference type="PANTHER" id="PTHR28286">
    <property type="match status" value="1"/>
</dbReference>
<evidence type="ECO:0000256" key="5">
    <source>
        <dbReference type="ARBA" id="ARBA00022692"/>
    </source>
</evidence>